<protein>
    <recommendedName>
        <fullName evidence="4">Macroglobulin domain-containing protein</fullName>
    </recommendedName>
</protein>
<sequence length="814" mass="92046">MAKEQHQERAKIKPAVVRYLVKLTLLCCLWAVAVSAAAQSGGLASLLTSFKQYRQQALQEKIFLHLDRPFYTAGETMWFKLYQVDATLHRPHHMSKVAYVEVLNEKQQPVLQGKIHVAEGMGKGSFVLPLTLDAGQYVVRAYTNWMKNFSPDFYFEQQVTILNTYKKLDLKSEPEAPAYSLQFFPEGGNLVHGLESKVAFKVTDAKSGKGQAATGEIRNRAGQVVQTFQPANKGIGYFTFTPDRTEKYTAVITIADQQVLTQQLPMVHEQGYVLQVQQTAPQNLNVSIRSTGQQAEQVYLLGHARQMVSVAATGTLVQGKTHFSISTDSLAEGITHFTLFSSKNQPVCERLYFKRPTQKLDIETVVAKDAFSQREQVELQLQTRSEAGNMIPANLSLAVYRLHEGQAAPVADISSYLWLTSELAGEVEDPGYYLHQPEATADAGLDNLMLTHGWSRFKWEEILENEPFSHTYTPEYDGHLIRGRLTHAVSGRAAPGITTFLASPSKYIRLYTSESDSNGEVQFEVKNFLGSKEIVLQTDFRKDSTYHVEVFNSFSEKYAARPLPAFYVPEPWQPALALRHREVEAQQLYFGAYRNLFRAAGADSIAFYGQPDQQYYLDDYTRFKVMEEVMREYVSGVMVRKRRGSFHYLVVNKPYKTYFKNDPLVLLDGVPVFDIDKIMAFDPLAIKRLDVITGTFLQGKNLHEGVVSYATYKGDLAGFPLDTRALLLEYEGLQREREFYAPTYITPEQKQSRLPDFRNLLYWNPEIETKADGKAQVSYFTSDSAGSYVVVVQGITSNGLFGSKTIRFEVKQPL</sequence>
<reference evidence="2 3" key="1">
    <citation type="submission" date="2019-08" db="EMBL/GenBank/DDBJ databases">
        <authorList>
            <person name="Shi S."/>
        </authorList>
    </citation>
    <scope>NUCLEOTIDE SEQUENCE [LARGE SCALE GENOMIC DNA]</scope>
    <source>
        <strain evidence="2 3">GY10130</strain>
    </source>
</reference>
<evidence type="ECO:0000313" key="3">
    <source>
        <dbReference type="Proteomes" id="UP000321926"/>
    </source>
</evidence>
<dbReference type="Proteomes" id="UP000321926">
    <property type="component" value="Unassembled WGS sequence"/>
</dbReference>
<dbReference type="Gene3D" id="2.60.40.1930">
    <property type="match status" value="1"/>
</dbReference>
<dbReference type="EMBL" id="VRTY01000023">
    <property type="protein sequence ID" value="TXK48605.1"/>
    <property type="molecule type" value="Genomic_DNA"/>
</dbReference>
<dbReference type="RefSeq" id="WP_147921195.1">
    <property type="nucleotide sequence ID" value="NZ_VRTY01000023.1"/>
</dbReference>
<feature type="signal peptide" evidence="1">
    <location>
        <begin position="1"/>
        <end position="38"/>
    </location>
</feature>
<evidence type="ECO:0008006" key="4">
    <source>
        <dbReference type="Google" id="ProtNLM"/>
    </source>
</evidence>
<gene>
    <name evidence="2" type="ORF">FVR03_07865</name>
</gene>
<keyword evidence="3" id="KW-1185">Reference proteome</keyword>
<organism evidence="2 3">
    <name type="scientific">Pontibacter qinzhouensis</name>
    <dbReference type="NCBI Taxonomy" id="2603253"/>
    <lineage>
        <taxon>Bacteria</taxon>
        <taxon>Pseudomonadati</taxon>
        <taxon>Bacteroidota</taxon>
        <taxon>Cytophagia</taxon>
        <taxon>Cytophagales</taxon>
        <taxon>Hymenobacteraceae</taxon>
        <taxon>Pontibacter</taxon>
    </lineage>
</organism>
<proteinExistence type="predicted"/>
<dbReference type="OrthoDB" id="679547at2"/>
<dbReference type="AlphaFoldDB" id="A0A5C8KC35"/>
<accession>A0A5C8KC35</accession>
<name>A0A5C8KC35_9BACT</name>
<evidence type="ECO:0000256" key="1">
    <source>
        <dbReference type="SAM" id="SignalP"/>
    </source>
</evidence>
<evidence type="ECO:0000313" key="2">
    <source>
        <dbReference type="EMBL" id="TXK48605.1"/>
    </source>
</evidence>
<feature type="chain" id="PRO_5022808074" description="Macroglobulin domain-containing protein" evidence="1">
    <location>
        <begin position="39"/>
        <end position="814"/>
    </location>
</feature>
<keyword evidence="1" id="KW-0732">Signal</keyword>
<comment type="caution">
    <text evidence="2">The sequence shown here is derived from an EMBL/GenBank/DDBJ whole genome shotgun (WGS) entry which is preliminary data.</text>
</comment>